<keyword evidence="6 8" id="KW-1133">Transmembrane helix</keyword>
<evidence type="ECO:0000313" key="9">
    <source>
        <dbReference type="EMBL" id="PSK10358.1"/>
    </source>
</evidence>
<evidence type="ECO:0008006" key="11">
    <source>
        <dbReference type="Google" id="ProtNLM"/>
    </source>
</evidence>
<dbReference type="GeneID" id="95751054"/>
<dbReference type="SMART" id="SM00793">
    <property type="entry name" value="AgrB"/>
    <property type="match status" value="1"/>
</dbReference>
<evidence type="ECO:0000256" key="3">
    <source>
        <dbReference type="ARBA" id="ARBA00022670"/>
    </source>
</evidence>
<keyword evidence="4 8" id="KW-0812">Transmembrane</keyword>
<evidence type="ECO:0000256" key="8">
    <source>
        <dbReference type="SAM" id="Phobius"/>
    </source>
</evidence>
<evidence type="ECO:0000313" key="10">
    <source>
        <dbReference type="Proteomes" id="UP000241645"/>
    </source>
</evidence>
<evidence type="ECO:0000256" key="2">
    <source>
        <dbReference type="ARBA" id="ARBA00022654"/>
    </source>
</evidence>
<proteinExistence type="predicted"/>
<comment type="caution">
    <text evidence="9">The sequence shown here is derived from an EMBL/GenBank/DDBJ whole genome shotgun (WGS) entry which is preliminary data.</text>
</comment>
<name>A0ABX5FTR7_9BACL</name>
<organism evidence="9 10">
    <name type="scientific">Brevibacillus porteri</name>
    <dbReference type="NCBI Taxonomy" id="2126350"/>
    <lineage>
        <taxon>Bacteria</taxon>
        <taxon>Bacillati</taxon>
        <taxon>Bacillota</taxon>
        <taxon>Bacilli</taxon>
        <taxon>Bacillales</taxon>
        <taxon>Paenibacillaceae</taxon>
        <taxon>Brevibacillus</taxon>
    </lineage>
</organism>
<reference evidence="9 10" key="1">
    <citation type="submission" date="2018-03" db="EMBL/GenBank/DDBJ databases">
        <title>Brevisbacillus phylogenomics.</title>
        <authorList>
            <person name="Dunlap C."/>
        </authorList>
    </citation>
    <scope>NUCLEOTIDE SEQUENCE [LARGE SCALE GENOMIC DNA]</scope>
    <source>
        <strain evidence="9 10">NRRL B-41110</strain>
    </source>
</reference>
<keyword evidence="3" id="KW-0645">Protease</keyword>
<feature type="transmembrane region" description="Helical" evidence="8">
    <location>
        <begin position="138"/>
        <end position="161"/>
    </location>
</feature>
<keyword evidence="2" id="KW-0673">Quorum sensing</keyword>
<feature type="transmembrane region" description="Helical" evidence="8">
    <location>
        <begin position="29"/>
        <end position="47"/>
    </location>
</feature>
<dbReference type="Pfam" id="PF04647">
    <property type="entry name" value="AgrB"/>
    <property type="match status" value="1"/>
</dbReference>
<evidence type="ECO:0000256" key="4">
    <source>
        <dbReference type="ARBA" id="ARBA00022692"/>
    </source>
</evidence>
<evidence type="ECO:0000256" key="6">
    <source>
        <dbReference type="ARBA" id="ARBA00022989"/>
    </source>
</evidence>
<evidence type="ECO:0000256" key="1">
    <source>
        <dbReference type="ARBA" id="ARBA00022475"/>
    </source>
</evidence>
<feature type="transmembrane region" description="Helical" evidence="8">
    <location>
        <begin position="102"/>
        <end position="118"/>
    </location>
</feature>
<keyword evidence="5" id="KW-0378">Hydrolase</keyword>
<keyword evidence="10" id="KW-1185">Reference proteome</keyword>
<dbReference type="EMBL" id="PXZO01000021">
    <property type="protein sequence ID" value="PSK10358.1"/>
    <property type="molecule type" value="Genomic_DNA"/>
</dbReference>
<dbReference type="Proteomes" id="UP000241645">
    <property type="component" value="Unassembled WGS sequence"/>
</dbReference>
<keyword evidence="1" id="KW-1003">Cell membrane</keyword>
<dbReference type="InterPro" id="IPR006741">
    <property type="entry name" value="AgrB"/>
</dbReference>
<protein>
    <recommendedName>
        <fullName evidence="11">Accessory regulator AgrB</fullName>
    </recommendedName>
</protein>
<gene>
    <name evidence="9" type="ORF">C7R92_13155</name>
</gene>
<feature type="transmembrane region" description="Helical" evidence="8">
    <location>
        <begin position="76"/>
        <end position="95"/>
    </location>
</feature>
<accession>A0ABX5FTR7</accession>
<evidence type="ECO:0000256" key="7">
    <source>
        <dbReference type="ARBA" id="ARBA00023136"/>
    </source>
</evidence>
<keyword evidence="7 8" id="KW-0472">Membrane</keyword>
<evidence type="ECO:0000256" key="5">
    <source>
        <dbReference type="ARBA" id="ARBA00022801"/>
    </source>
</evidence>
<sequence>MIESLAEKIAIAMKSVNSDQTASIPTLKFGLIIVINGFLIVLVSMVLGSLTGKAMETAVTIIAFVVLRLTSGGIHLHSSTACTVVSIGTMSVLPHIAISDKVNVILLVVAALLVLIFAPSRIEGHSNIDKKYYPTLKWISIAIVSINFFLLSPTVSKAFFVQAMSLIHIRRQSK</sequence>
<dbReference type="RefSeq" id="WP_106834555.1">
    <property type="nucleotide sequence ID" value="NZ_JARMEW010000032.1"/>
</dbReference>